<sequence length="98" mass="12013">RADRDNRRDQDDRPDHADRRDLDNGRDREDRRDRLRNLQLDHVDRRDLDDKRNRDALTIQKDFQKARDGRMDPALLQDRDDQPDRLQDRSNNDVLRVR</sequence>
<evidence type="ECO:0000256" key="1">
    <source>
        <dbReference type="SAM" id="MobiDB-lite"/>
    </source>
</evidence>
<comment type="caution">
    <text evidence="2">The sequence shown here is derived from an EMBL/GenBank/DDBJ whole genome shotgun (WGS) entry which is preliminary data.</text>
</comment>
<proteinExistence type="predicted"/>
<evidence type="ECO:0000313" key="2">
    <source>
        <dbReference type="EMBL" id="CAH2256378.1"/>
    </source>
</evidence>
<name>A0A8S4SCM8_9NEOP</name>
<accession>A0A8S4SCM8</accession>
<gene>
    <name evidence="2" type="primary">jg3588</name>
    <name evidence="2" type="ORF">PAEG_LOCUS22908</name>
</gene>
<protein>
    <submittedName>
        <fullName evidence="2">Jg3588 protein</fullName>
    </submittedName>
</protein>
<evidence type="ECO:0000313" key="3">
    <source>
        <dbReference type="Proteomes" id="UP000838756"/>
    </source>
</evidence>
<feature type="region of interest" description="Disordered" evidence="1">
    <location>
        <begin position="59"/>
        <end position="98"/>
    </location>
</feature>
<keyword evidence="3" id="KW-1185">Reference proteome</keyword>
<dbReference type="Proteomes" id="UP000838756">
    <property type="component" value="Unassembled WGS sequence"/>
</dbReference>
<dbReference type="AlphaFoldDB" id="A0A8S4SCM8"/>
<feature type="compositionally biased region" description="Basic and acidic residues" evidence="1">
    <location>
        <begin position="62"/>
        <end position="98"/>
    </location>
</feature>
<reference evidence="2" key="1">
    <citation type="submission" date="2022-03" db="EMBL/GenBank/DDBJ databases">
        <authorList>
            <person name="Lindestad O."/>
        </authorList>
    </citation>
    <scope>NUCLEOTIDE SEQUENCE</scope>
</reference>
<feature type="non-terminal residue" evidence="2">
    <location>
        <position position="1"/>
    </location>
</feature>
<organism evidence="2 3">
    <name type="scientific">Pararge aegeria aegeria</name>
    <dbReference type="NCBI Taxonomy" id="348720"/>
    <lineage>
        <taxon>Eukaryota</taxon>
        <taxon>Metazoa</taxon>
        <taxon>Ecdysozoa</taxon>
        <taxon>Arthropoda</taxon>
        <taxon>Hexapoda</taxon>
        <taxon>Insecta</taxon>
        <taxon>Pterygota</taxon>
        <taxon>Neoptera</taxon>
        <taxon>Endopterygota</taxon>
        <taxon>Lepidoptera</taxon>
        <taxon>Glossata</taxon>
        <taxon>Ditrysia</taxon>
        <taxon>Papilionoidea</taxon>
        <taxon>Nymphalidae</taxon>
        <taxon>Satyrinae</taxon>
        <taxon>Satyrini</taxon>
        <taxon>Parargina</taxon>
        <taxon>Pararge</taxon>
    </lineage>
</organism>
<feature type="region of interest" description="Disordered" evidence="1">
    <location>
        <begin position="1"/>
        <end position="31"/>
    </location>
</feature>
<dbReference type="EMBL" id="CAKXAJ010026107">
    <property type="protein sequence ID" value="CAH2256378.1"/>
    <property type="molecule type" value="Genomic_DNA"/>
</dbReference>